<dbReference type="NCBIfam" id="TIGR00747">
    <property type="entry name" value="fabH"/>
    <property type="match status" value="1"/>
</dbReference>
<evidence type="ECO:0000256" key="1">
    <source>
        <dbReference type="ARBA" id="ARBA00008642"/>
    </source>
</evidence>
<protein>
    <recommendedName>
        <fullName evidence="9">Beta-ketoacyl-[acyl-carrier-protein] synthase III</fullName>
        <shortName evidence="9">Beta-ketoacyl-ACP synthase III</shortName>
        <shortName evidence="9">KAS III</shortName>
        <ecNumber evidence="9">2.3.1.180</ecNumber>
    </recommendedName>
    <alternativeName>
        <fullName evidence="9">3-oxoacyl-[acyl-carrier-protein] synthase 3</fullName>
    </alternativeName>
    <alternativeName>
        <fullName evidence="9">3-oxoacyl-[acyl-carrier-protein] synthase III</fullName>
    </alternativeName>
</protein>
<dbReference type="GO" id="GO:0044550">
    <property type="term" value="P:secondary metabolite biosynthetic process"/>
    <property type="evidence" value="ECO:0007669"/>
    <property type="project" value="TreeGrafter"/>
</dbReference>
<evidence type="ECO:0000313" key="12">
    <source>
        <dbReference type="EMBL" id="MBB5833913.1"/>
    </source>
</evidence>
<feature type="domain" description="Beta-ketoacyl-[acyl-carrier-protein] synthase III C-terminal" evidence="10">
    <location>
        <begin position="241"/>
        <end position="331"/>
    </location>
</feature>
<dbReference type="GO" id="GO:0004315">
    <property type="term" value="F:3-oxoacyl-[acyl-carrier-protein] synthase activity"/>
    <property type="evidence" value="ECO:0007669"/>
    <property type="project" value="InterPro"/>
</dbReference>
<keyword evidence="13" id="KW-1185">Reference proteome</keyword>
<feature type="active site" evidence="9">
    <location>
        <position position="288"/>
    </location>
</feature>
<dbReference type="EMBL" id="JACHMY010000001">
    <property type="protein sequence ID" value="MBB5833913.1"/>
    <property type="molecule type" value="Genomic_DNA"/>
</dbReference>
<reference evidence="12 13" key="1">
    <citation type="submission" date="2020-08" db="EMBL/GenBank/DDBJ databases">
        <title>Sequencing the genomes of 1000 actinobacteria strains.</title>
        <authorList>
            <person name="Klenk H.-P."/>
        </authorList>
    </citation>
    <scope>NUCLEOTIDE SEQUENCE [LARGE SCALE GENOMIC DNA]</scope>
    <source>
        <strain evidence="12 13">DSM 28967</strain>
    </source>
</reference>
<name>A0A7W9MSH8_9ACTN</name>
<dbReference type="NCBIfam" id="NF006829">
    <property type="entry name" value="PRK09352.1"/>
    <property type="match status" value="1"/>
</dbReference>
<evidence type="ECO:0000256" key="7">
    <source>
        <dbReference type="ARBA" id="ARBA00023160"/>
    </source>
</evidence>
<dbReference type="GO" id="GO:0033818">
    <property type="term" value="F:beta-ketoacyl-acyl-carrier-protein synthase III activity"/>
    <property type="evidence" value="ECO:0007669"/>
    <property type="project" value="UniProtKB-UniRule"/>
</dbReference>
<comment type="domain">
    <text evidence="9">The last Arg residue of the ACP-binding site is essential for the weak association between ACP/AcpP and FabH.</text>
</comment>
<gene>
    <name evidence="9" type="primary">fabH</name>
    <name evidence="12" type="ORF">HDA39_000647</name>
</gene>
<dbReference type="InterPro" id="IPR013747">
    <property type="entry name" value="ACP_syn_III_C"/>
</dbReference>
<dbReference type="GO" id="GO:0005737">
    <property type="term" value="C:cytoplasm"/>
    <property type="evidence" value="ECO:0007669"/>
    <property type="project" value="UniProtKB-SubCell"/>
</dbReference>
<dbReference type="InterPro" id="IPR016039">
    <property type="entry name" value="Thiolase-like"/>
</dbReference>
<dbReference type="Pfam" id="PF08545">
    <property type="entry name" value="ACP_syn_III"/>
    <property type="match status" value="1"/>
</dbReference>
<comment type="subcellular location">
    <subcellularLocation>
        <location evidence="9">Cytoplasm</location>
    </subcellularLocation>
</comment>
<comment type="subunit">
    <text evidence="9">Homodimer.</text>
</comment>
<evidence type="ECO:0000313" key="13">
    <source>
        <dbReference type="Proteomes" id="UP000549971"/>
    </source>
</evidence>
<feature type="active site" evidence="9">
    <location>
        <position position="257"/>
    </location>
</feature>
<keyword evidence="4 9" id="KW-0808">Transferase</keyword>
<proteinExistence type="inferred from homology"/>
<comment type="catalytic activity">
    <reaction evidence="9">
        <text>malonyl-[ACP] + acetyl-CoA + H(+) = 3-oxobutanoyl-[ACP] + CO2 + CoA</text>
        <dbReference type="Rhea" id="RHEA:12080"/>
        <dbReference type="Rhea" id="RHEA-COMP:9623"/>
        <dbReference type="Rhea" id="RHEA-COMP:9625"/>
        <dbReference type="ChEBI" id="CHEBI:15378"/>
        <dbReference type="ChEBI" id="CHEBI:16526"/>
        <dbReference type="ChEBI" id="CHEBI:57287"/>
        <dbReference type="ChEBI" id="CHEBI:57288"/>
        <dbReference type="ChEBI" id="CHEBI:78449"/>
        <dbReference type="ChEBI" id="CHEBI:78450"/>
        <dbReference type="EC" id="2.3.1.180"/>
    </reaction>
</comment>
<evidence type="ECO:0000256" key="5">
    <source>
        <dbReference type="ARBA" id="ARBA00022832"/>
    </source>
</evidence>
<evidence type="ECO:0000256" key="9">
    <source>
        <dbReference type="HAMAP-Rule" id="MF_01815"/>
    </source>
</evidence>
<comment type="pathway">
    <text evidence="9">Lipid metabolism; fatty acid biosynthesis.</text>
</comment>
<accession>A0A7W9MSH8</accession>
<dbReference type="Pfam" id="PF08541">
    <property type="entry name" value="ACP_syn_III_C"/>
    <property type="match status" value="1"/>
</dbReference>
<keyword evidence="9" id="KW-0511">Multifunctional enzyme</keyword>
<organism evidence="12 13">
    <name type="scientific">Kribbella italica</name>
    <dbReference type="NCBI Taxonomy" id="1540520"/>
    <lineage>
        <taxon>Bacteria</taxon>
        <taxon>Bacillati</taxon>
        <taxon>Actinomycetota</taxon>
        <taxon>Actinomycetes</taxon>
        <taxon>Propionibacteriales</taxon>
        <taxon>Kribbellaceae</taxon>
        <taxon>Kribbella</taxon>
    </lineage>
</organism>
<comment type="similarity">
    <text evidence="1 9">Belongs to the thiolase-like superfamily. FabH family.</text>
</comment>
<comment type="caution">
    <text evidence="12">The sequence shown here is derived from an EMBL/GenBank/DDBJ whole genome shotgun (WGS) entry which is preliminary data.</text>
</comment>
<dbReference type="UniPathway" id="UPA00094"/>
<keyword evidence="8 9" id="KW-0012">Acyltransferase</keyword>
<dbReference type="InterPro" id="IPR004655">
    <property type="entry name" value="FabH"/>
</dbReference>
<comment type="function">
    <text evidence="9">Catalyzes the condensation reaction of fatty acid synthesis by the addition to an acyl acceptor of two carbons from malonyl-ACP. Catalyzes the first condensation reaction which initiates fatty acid synthesis and may therefore play a role in governing the total rate of fatty acid production. Possesses both acetoacetyl-ACP synthase and acetyl transacylase activities. Its substrate specificity determines the biosynthesis of branched-chain and/or straight-chain of fatty acids.</text>
</comment>
<evidence type="ECO:0000256" key="6">
    <source>
        <dbReference type="ARBA" id="ARBA00023098"/>
    </source>
</evidence>
<feature type="active site" evidence="9">
    <location>
        <position position="123"/>
    </location>
</feature>
<keyword evidence="2 9" id="KW-0963">Cytoplasm</keyword>
<dbReference type="Proteomes" id="UP000549971">
    <property type="component" value="Unassembled WGS sequence"/>
</dbReference>
<evidence type="ECO:0000256" key="2">
    <source>
        <dbReference type="ARBA" id="ARBA00022490"/>
    </source>
</evidence>
<evidence type="ECO:0000259" key="10">
    <source>
        <dbReference type="Pfam" id="PF08541"/>
    </source>
</evidence>
<dbReference type="PANTHER" id="PTHR34069">
    <property type="entry name" value="3-OXOACYL-[ACYL-CARRIER-PROTEIN] SYNTHASE 3"/>
    <property type="match status" value="1"/>
</dbReference>
<keyword evidence="3 9" id="KW-0444">Lipid biosynthesis</keyword>
<keyword evidence="7 9" id="KW-0275">Fatty acid biosynthesis</keyword>
<dbReference type="RefSeq" id="WP_184793746.1">
    <property type="nucleotide sequence ID" value="NZ_JACHMY010000001.1"/>
</dbReference>
<keyword evidence="5 9" id="KW-0276">Fatty acid metabolism</keyword>
<dbReference type="HAMAP" id="MF_01815">
    <property type="entry name" value="FabH"/>
    <property type="match status" value="1"/>
</dbReference>
<dbReference type="SUPFAM" id="SSF53901">
    <property type="entry name" value="Thiolase-like"/>
    <property type="match status" value="1"/>
</dbReference>
<evidence type="ECO:0000259" key="11">
    <source>
        <dbReference type="Pfam" id="PF08545"/>
    </source>
</evidence>
<dbReference type="PANTHER" id="PTHR34069:SF2">
    <property type="entry name" value="BETA-KETOACYL-[ACYL-CARRIER-PROTEIN] SYNTHASE III"/>
    <property type="match status" value="1"/>
</dbReference>
<evidence type="ECO:0000256" key="4">
    <source>
        <dbReference type="ARBA" id="ARBA00022679"/>
    </source>
</evidence>
<evidence type="ECO:0000256" key="3">
    <source>
        <dbReference type="ARBA" id="ARBA00022516"/>
    </source>
</evidence>
<dbReference type="EC" id="2.3.1.180" evidence="9"/>
<dbReference type="InterPro" id="IPR013751">
    <property type="entry name" value="ACP_syn_III_N"/>
</dbReference>
<dbReference type="GO" id="GO:0006633">
    <property type="term" value="P:fatty acid biosynthetic process"/>
    <property type="evidence" value="ECO:0007669"/>
    <property type="project" value="UniProtKB-UniRule"/>
</dbReference>
<dbReference type="AlphaFoldDB" id="A0A7W9MSH8"/>
<feature type="region of interest" description="ACP-binding" evidence="9">
    <location>
        <begin position="258"/>
        <end position="262"/>
    </location>
</feature>
<feature type="domain" description="Beta-ketoacyl-[acyl-carrier-protein] synthase III N-terminal" evidence="11">
    <location>
        <begin position="117"/>
        <end position="194"/>
    </location>
</feature>
<evidence type="ECO:0000256" key="8">
    <source>
        <dbReference type="ARBA" id="ARBA00023315"/>
    </source>
</evidence>
<sequence>MTGSIASVQGAEHTAVLGMGAYRPRTVVPNSVILEQIDSSDEWIRTRSGIRERRWAEPDETVLMMSVEAAKEALRDSGIDPAQIGCVVVATVTHLYQTPAIATQIAVGVGAPTAAAFDISAACAGFCYGVAMASDLVRGGSAKYVLAIGVERLSDITDRTDRSTAFIFADGAGAAVIGPSDEPGIGPVVWGSDGTQHELISQKESWQEAAGSYNWPNLKMDGNPVFRWAAYEMARAAQQALDVAGVSAEDLDLFVPHQANMRITDAMRRALKLPEHVKVARDIERQGNTSAASVPLAISAMRESGEAKSGDLALIIGFGAGLVYAGQVIRIP</sequence>
<dbReference type="Gene3D" id="3.40.47.10">
    <property type="match status" value="2"/>
</dbReference>
<keyword evidence="6 9" id="KW-0443">Lipid metabolism</keyword>
<dbReference type="CDD" id="cd00830">
    <property type="entry name" value="KAS_III"/>
    <property type="match status" value="1"/>
</dbReference>